<protein>
    <submittedName>
        <fullName evidence="2">Helix-turn-helix domain-containing protein</fullName>
    </submittedName>
</protein>
<dbReference type="KEGG" id="sgbi:P3F81_08125"/>
<accession>A0A9Y2AI74</accession>
<keyword evidence="3" id="KW-1185">Reference proteome</keyword>
<dbReference type="NCBIfam" id="TIGR01764">
    <property type="entry name" value="excise"/>
    <property type="match status" value="1"/>
</dbReference>
<dbReference type="AlphaFoldDB" id="A0A9Y2AI74"/>
<feature type="domain" description="Helix-turn-helix" evidence="1">
    <location>
        <begin position="10"/>
        <end position="56"/>
    </location>
</feature>
<evidence type="ECO:0000313" key="3">
    <source>
        <dbReference type="Proteomes" id="UP001243623"/>
    </source>
</evidence>
<gene>
    <name evidence="2" type="ORF">P3F81_08125</name>
</gene>
<dbReference type="EMBL" id="CP120678">
    <property type="protein sequence ID" value="WIW69885.1"/>
    <property type="molecule type" value="Genomic_DNA"/>
</dbReference>
<organism evidence="2 3">
    <name type="scientific">Selenobaculum gibii</name>
    <dbReference type="NCBI Taxonomy" id="3054208"/>
    <lineage>
        <taxon>Bacteria</taxon>
        <taxon>Bacillati</taxon>
        <taxon>Bacillota</taxon>
        <taxon>Negativicutes</taxon>
        <taxon>Selenomonadales</taxon>
        <taxon>Selenomonadaceae</taxon>
        <taxon>Selenobaculum</taxon>
    </lineage>
</organism>
<dbReference type="Pfam" id="PF12728">
    <property type="entry name" value="HTH_17"/>
    <property type="match status" value="1"/>
</dbReference>
<evidence type="ECO:0000313" key="2">
    <source>
        <dbReference type="EMBL" id="WIW69885.1"/>
    </source>
</evidence>
<dbReference type="GO" id="GO:0003677">
    <property type="term" value="F:DNA binding"/>
    <property type="evidence" value="ECO:0007669"/>
    <property type="project" value="InterPro"/>
</dbReference>
<sequence>MLINKSVFHVSDAASLLCCSSQVIYELIHNDKLFAYKDGKAWKIPEKSITDYINARIINTALTKRY</sequence>
<name>A0A9Y2AI74_9FIRM</name>
<evidence type="ECO:0000259" key="1">
    <source>
        <dbReference type="Pfam" id="PF12728"/>
    </source>
</evidence>
<dbReference type="RefSeq" id="WP_147669799.1">
    <property type="nucleotide sequence ID" value="NZ_CP120678.1"/>
</dbReference>
<reference evidence="2" key="1">
    <citation type="submission" date="2023-03" db="EMBL/GenBank/DDBJ databases">
        <title>Selenobaculum gbiensis gen. nov. sp. nov., a new bacterium isolated from the gut microbiota of IBD patient.</title>
        <authorList>
            <person name="Yeo S."/>
            <person name="Park H."/>
            <person name="Huh C.S."/>
        </authorList>
    </citation>
    <scope>NUCLEOTIDE SEQUENCE</scope>
    <source>
        <strain evidence="2">ICN-92133</strain>
    </source>
</reference>
<proteinExistence type="predicted"/>
<dbReference type="Proteomes" id="UP001243623">
    <property type="component" value="Chromosome"/>
</dbReference>
<dbReference type="InterPro" id="IPR010093">
    <property type="entry name" value="SinI_DNA-bd"/>
</dbReference>
<dbReference type="InterPro" id="IPR041657">
    <property type="entry name" value="HTH_17"/>
</dbReference>